<reference evidence="5" key="1">
    <citation type="submission" date="2020-05" db="EMBL/GenBank/DDBJ databases">
        <authorList>
            <person name="Chiriac C."/>
            <person name="Salcher M."/>
            <person name="Ghai R."/>
            <person name="Kavagutti S V."/>
        </authorList>
    </citation>
    <scope>NUCLEOTIDE SEQUENCE</scope>
</reference>
<accession>A0A6J7H146</accession>
<dbReference type="EMBL" id="CAFBMH010000057">
    <property type="protein sequence ID" value="CAB4912666.1"/>
    <property type="molecule type" value="Genomic_DNA"/>
</dbReference>
<dbReference type="EMBL" id="CAFABA010000004">
    <property type="protein sequence ID" value="CAB4813787.1"/>
    <property type="molecule type" value="Genomic_DNA"/>
</dbReference>
<protein>
    <submittedName>
        <fullName evidence="5">Unannotated protein</fullName>
    </submittedName>
</protein>
<dbReference type="EMBL" id="CAFBOS010000026">
    <property type="protein sequence ID" value="CAB4985379.1"/>
    <property type="molecule type" value="Genomic_DNA"/>
</dbReference>
<dbReference type="Pfam" id="PF13561">
    <property type="entry name" value="adh_short_C2"/>
    <property type="match status" value="1"/>
</dbReference>
<keyword evidence="2" id="KW-0560">Oxidoreductase</keyword>
<dbReference type="EMBL" id="CAEZYR010000081">
    <property type="protein sequence ID" value="CAB4755317.1"/>
    <property type="molecule type" value="Genomic_DNA"/>
</dbReference>
<proteinExistence type="inferred from homology"/>
<dbReference type="GO" id="GO:0016491">
    <property type="term" value="F:oxidoreductase activity"/>
    <property type="evidence" value="ECO:0007669"/>
    <property type="project" value="UniProtKB-KW"/>
</dbReference>
<dbReference type="FunFam" id="3.40.50.720:FF:000084">
    <property type="entry name" value="Short-chain dehydrogenase reductase"/>
    <property type="match status" value="1"/>
</dbReference>
<name>A0A6J7H146_9ZZZZ</name>
<evidence type="ECO:0000313" key="4">
    <source>
        <dbReference type="EMBL" id="CAB4813787.1"/>
    </source>
</evidence>
<comment type="similarity">
    <text evidence="1">Belongs to the short-chain dehydrogenases/reductases (SDR) family.</text>
</comment>
<dbReference type="PANTHER" id="PTHR24321:SF8">
    <property type="entry name" value="ESTRADIOL 17-BETA-DEHYDROGENASE 8-RELATED"/>
    <property type="match status" value="1"/>
</dbReference>
<gene>
    <name evidence="3" type="ORF">UFOPK2754_02060</name>
    <name evidence="4" type="ORF">UFOPK3139_00202</name>
    <name evidence="5" type="ORF">UFOPK3543_01613</name>
    <name evidence="6" type="ORF">UFOPK3967_00643</name>
</gene>
<evidence type="ECO:0000313" key="5">
    <source>
        <dbReference type="EMBL" id="CAB4912666.1"/>
    </source>
</evidence>
<dbReference type="SUPFAM" id="SSF51735">
    <property type="entry name" value="NAD(P)-binding Rossmann-fold domains"/>
    <property type="match status" value="1"/>
</dbReference>
<evidence type="ECO:0000256" key="1">
    <source>
        <dbReference type="ARBA" id="ARBA00006484"/>
    </source>
</evidence>
<dbReference type="Gene3D" id="3.40.50.720">
    <property type="entry name" value="NAD(P)-binding Rossmann-like Domain"/>
    <property type="match status" value="1"/>
</dbReference>
<dbReference type="PANTHER" id="PTHR24321">
    <property type="entry name" value="DEHYDROGENASES, SHORT CHAIN"/>
    <property type="match status" value="1"/>
</dbReference>
<organism evidence="5">
    <name type="scientific">freshwater metagenome</name>
    <dbReference type="NCBI Taxonomy" id="449393"/>
    <lineage>
        <taxon>unclassified sequences</taxon>
        <taxon>metagenomes</taxon>
        <taxon>ecological metagenomes</taxon>
    </lineage>
</organism>
<dbReference type="PRINTS" id="PR00080">
    <property type="entry name" value="SDRFAMILY"/>
</dbReference>
<dbReference type="InterPro" id="IPR002347">
    <property type="entry name" value="SDR_fam"/>
</dbReference>
<dbReference type="InterPro" id="IPR036291">
    <property type="entry name" value="NAD(P)-bd_dom_sf"/>
</dbReference>
<evidence type="ECO:0000313" key="6">
    <source>
        <dbReference type="EMBL" id="CAB4985379.1"/>
    </source>
</evidence>
<dbReference type="AlphaFoldDB" id="A0A6J7H146"/>
<dbReference type="PRINTS" id="PR00081">
    <property type="entry name" value="GDHRDH"/>
</dbReference>
<evidence type="ECO:0000313" key="3">
    <source>
        <dbReference type="EMBL" id="CAB4755317.1"/>
    </source>
</evidence>
<sequence length="311" mass="32231">MSSSSDSPATLGRPEVRGGPFAIDDELLGLRDAVAIVTGGAQSIGRGCAVALARAGCHVMIADLADGSDAVREIHALGRDAIFHRTDARTKTSVEEMVATTTAYFGRLDVAVNTVGSTKGPQPFLDIELDDWDDVVTQNLSTAMLCTQVEALAMIEHGSGGSIINVSSLSGLVAAPNAAGYGAANAGVVHLTRSAALELGRYGIRVNCIVPGTHRTEAVVKAEAANPQIAEWIRVVGASTPLGRLGDVAETSGVAVFLASRLSAYVTGQEIVSDGGVQHTTSRPPMGMDAEAEAVHALRRRPAGEQAARRR</sequence>
<evidence type="ECO:0000256" key="2">
    <source>
        <dbReference type="ARBA" id="ARBA00023002"/>
    </source>
</evidence>